<feature type="domain" description="Beta-lactamase-related" evidence="2">
    <location>
        <begin position="65"/>
        <end position="357"/>
    </location>
</feature>
<protein>
    <submittedName>
        <fullName evidence="3">Beta-lactamase/transpeptidase-like protein</fullName>
    </submittedName>
</protein>
<dbReference type="InterPro" id="IPR050789">
    <property type="entry name" value="Diverse_Enzym_Activities"/>
</dbReference>
<evidence type="ECO:0000313" key="3">
    <source>
        <dbReference type="EMBL" id="OEU12691.1"/>
    </source>
</evidence>
<dbReference type="PANTHER" id="PTHR43283">
    <property type="entry name" value="BETA-LACTAMASE-RELATED"/>
    <property type="match status" value="1"/>
</dbReference>
<organism evidence="3 4">
    <name type="scientific">Fragilariopsis cylindrus CCMP1102</name>
    <dbReference type="NCBI Taxonomy" id="635003"/>
    <lineage>
        <taxon>Eukaryota</taxon>
        <taxon>Sar</taxon>
        <taxon>Stramenopiles</taxon>
        <taxon>Ochrophyta</taxon>
        <taxon>Bacillariophyta</taxon>
        <taxon>Bacillariophyceae</taxon>
        <taxon>Bacillariophycidae</taxon>
        <taxon>Bacillariales</taxon>
        <taxon>Bacillariaceae</taxon>
        <taxon>Fragilariopsis</taxon>
    </lineage>
</organism>
<dbReference type="InterPro" id="IPR001466">
    <property type="entry name" value="Beta-lactam-related"/>
</dbReference>
<dbReference type="SUPFAM" id="SSF56601">
    <property type="entry name" value="beta-lactamase/transpeptidase-like"/>
    <property type="match status" value="1"/>
</dbReference>
<gene>
    <name evidence="3" type="ORF">FRACYDRAFT_243948</name>
</gene>
<feature type="compositionally biased region" description="Polar residues" evidence="1">
    <location>
        <begin position="1"/>
        <end position="12"/>
    </location>
</feature>
<evidence type="ECO:0000259" key="2">
    <source>
        <dbReference type="Pfam" id="PF00144"/>
    </source>
</evidence>
<evidence type="ECO:0000256" key="1">
    <source>
        <dbReference type="SAM" id="MobiDB-lite"/>
    </source>
</evidence>
<dbReference type="Proteomes" id="UP000095751">
    <property type="component" value="Unassembled WGS sequence"/>
</dbReference>
<evidence type="ECO:0000313" key="4">
    <source>
        <dbReference type="Proteomes" id="UP000095751"/>
    </source>
</evidence>
<dbReference type="InParanoid" id="A0A1E7F3D4"/>
<dbReference type="Pfam" id="PF00144">
    <property type="entry name" value="Beta-lactamase"/>
    <property type="match status" value="1"/>
</dbReference>
<dbReference type="OrthoDB" id="48153at2759"/>
<dbReference type="KEGG" id="fcy:FRACYDRAFT_243948"/>
<dbReference type="EMBL" id="KV784364">
    <property type="protein sequence ID" value="OEU12691.1"/>
    <property type="molecule type" value="Genomic_DNA"/>
</dbReference>
<dbReference type="PANTHER" id="PTHR43283:SF7">
    <property type="entry name" value="BETA-LACTAMASE-RELATED DOMAIN-CONTAINING PROTEIN"/>
    <property type="match status" value="1"/>
</dbReference>
<feature type="region of interest" description="Disordered" evidence="1">
    <location>
        <begin position="1"/>
        <end position="26"/>
    </location>
</feature>
<dbReference type="InterPro" id="IPR012338">
    <property type="entry name" value="Beta-lactam/transpept-like"/>
</dbReference>
<keyword evidence="4" id="KW-1185">Reference proteome</keyword>
<name>A0A1E7F3D4_9STRA</name>
<sequence>MSQQVVRTSAVTATADGATPRRNSGTVVDLSRPTFASSPSVNANPGANALLKLASTIPELRTLLVMEHGCVVAEYTRSDVDPTVPYNVWSTTKSWLSLMIGLMIQDGKVGLDESLGDIFDDCNMWRQNDDGDDDGSSHNYNNNRKMEREMELEIQIQMEEDLKFRQAITIRDLLTMTSGLQLPAITTDAAGNEKWSDGGGTLTEALLEPSRIVNNNNDQAQKFSYLGANNIMSYICKQRTEYASPREYLAAKVFPSLGISNDAIEWRQNKEGMEYAYHGLLMTPTQMAKLGQLFLQGGRSNVTHTLINEDWVTASTSLQAGNIDYGYLWWVYPTMFCAKGMGGQDVCVSPLTDRVVVQQRDFNFDKTKDEAITAMDLAALALTSDLLSSDSNPDSILR</sequence>
<dbReference type="Gene3D" id="3.40.710.10">
    <property type="entry name" value="DD-peptidase/beta-lactamase superfamily"/>
    <property type="match status" value="1"/>
</dbReference>
<dbReference type="AlphaFoldDB" id="A0A1E7F3D4"/>
<reference evidence="3 4" key="1">
    <citation type="submission" date="2016-09" db="EMBL/GenBank/DDBJ databases">
        <title>Extensive genetic diversity and differential bi-allelic expression allows diatom success in the polar Southern Ocean.</title>
        <authorList>
            <consortium name="DOE Joint Genome Institute"/>
            <person name="Mock T."/>
            <person name="Otillar R.P."/>
            <person name="Strauss J."/>
            <person name="Dupont C."/>
            <person name="Frickenhaus S."/>
            <person name="Maumus F."/>
            <person name="Mcmullan M."/>
            <person name="Sanges R."/>
            <person name="Schmutz J."/>
            <person name="Toseland A."/>
            <person name="Valas R."/>
            <person name="Veluchamy A."/>
            <person name="Ward B.J."/>
            <person name="Allen A."/>
            <person name="Barry K."/>
            <person name="Falciatore A."/>
            <person name="Ferrante M."/>
            <person name="Fortunato A.E."/>
            <person name="Gloeckner G."/>
            <person name="Gruber A."/>
            <person name="Hipkin R."/>
            <person name="Janech M."/>
            <person name="Kroth P."/>
            <person name="Leese F."/>
            <person name="Lindquist E."/>
            <person name="Lyon B.R."/>
            <person name="Martin J."/>
            <person name="Mayer C."/>
            <person name="Parker M."/>
            <person name="Quesneville H."/>
            <person name="Raymond J."/>
            <person name="Uhlig C."/>
            <person name="Valentin K.U."/>
            <person name="Worden A.Z."/>
            <person name="Armbrust E.V."/>
            <person name="Bowler C."/>
            <person name="Green B."/>
            <person name="Moulton V."/>
            <person name="Van Oosterhout C."/>
            <person name="Grigoriev I."/>
        </authorList>
    </citation>
    <scope>NUCLEOTIDE SEQUENCE [LARGE SCALE GENOMIC DNA]</scope>
    <source>
        <strain evidence="3 4">CCMP1102</strain>
    </source>
</reference>
<proteinExistence type="predicted"/>
<accession>A0A1E7F3D4</accession>